<dbReference type="HAMAP" id="MF_01808">
    <property type="entry name" value="Recomb_XerC_XerD"/>
    <property type="match status" value="1"/>
</dbReference>
<dbReference type="PROSITE" id="PS51900">
    <property type="entry name" value="CB"/>
    <property type="match status" value="1"/>
</dbReference>
<dbReference type="SUPFAM" id="SSF56349">
    <property type="entry name" value="DNA breaking-rejoining enzymes"/>
    <property type="match status" value="1"/>
</dbReference>
<reference evidence="12 13" key="1">
    <citation type="submission" date="2019-09" db="EMBL/GenBank/DDBJ databases">
        <title>Phylogeny of genus Pseudoclavibacter and closely related genus.</title>
        <authorList>
            <person name="Li Y."/>
        </authorList>
    </citation>
    <scope>NUCLEOTIDE SEQUENCE [LARGE SCALE GENOMIC DNA]</scope>
    <source>
        <strain evidence="12 13">KCTC 13959</strain>
    </source>
</reference>
<evidence type="ECO:0000256" key="4">
    <source>
        <dbReference type="ARBA" id="ARBA00022829"/>
    </source>
</evidence>
<keyword evidence="8 9" id="KW-0131">Cell cycle</keyword>
<feature type="active site" evidence="9">
    <location>
        <position position="256"/>
    </location>
</feature>
<feature type="active site" evidence="9">
    <location>
        <position position="182"/>
    </location>
</feature>
<protein>
    <recommendedName>
        <fullName evidence="9">Tyrosine recombinase XerC</fullName>
    </recommendedName>
</protein>
<keyword evidence="3 9" id="KW-0132">Cell division</keyword>
<dbReference type="InterPro" id="IPR011010">
    <property type="entry name" value="DNA_brk_join_enz"/>
</dbReference>
<dbReference type="InterPro" id="IPR044068">
    <property type="entry name" value="CB"/>
</dbReference>
<comment type="function">
    <text evidence="9">Site-specific tyrosine recombinase, which acts by catalyzing the cutting and rejoining of the recombining DNA molecules. The XerC-XerD complex is essential to convert dimers of the bacterial chromosome into monomers to permit their segregation at cell division. It also contributes to the segregational stability of plasmids.</text>
</comment>
<evidence type="ECO:0000256" key="9">
    <source>
        <dbReference type="HAMAP-Rule" id="MF_01808"/>
    </source>
</evidence>
<feature type="active site" description="O-(3'-phospho-DNA)-tyrosine intermediate" evidence="9">
    <location>
        <position position="288"/>
    </location>
</feature>
<sequence>MTTLRDAIADYVRAMHLEFGRSVHTCRAVESDLTRFAEFLEGHGVGNDAEPPTADALDLEQFRDWLWEETQAGFAATTIARRASSARGFTAWLKNTERGPDAARRLRSPKTNRSLPRMVSGDAMADIFADLRARALSGDPVALRDLAIVELLYATGVRVSELCSLDIDSLDLDQRIVRVIGKGNKERVMPFGQPAGTAILDWLQRGRRELSNDRSGDALFLGARGARVNPRTVYELSRSLLEHAPGAGPSGPHAFRHTAATHLLDGGADLRGVQEFLGHADLGTTQIYTHVSAERLRETYQRAHPRA</sequence>
<dbReference type="InterPro" id="IPR004107">
    <property type="entry name" value="Integrase_SAM-like_N"/>
</dbReference>
<dbReference type="SUPFAM" id="SSF47823">
    <property type="entry name" value="lambda integrase-like, N-terminal domain"/>
    <property type="match status" value="1"/>
</dbReference>
<keyword evidence="6 9" id="KW-0238">DNA-binding</keyword>
<comment type="subcellular location">
    <subcellularLocation>
        <location evidence="1 9">Cytoplasm</location>
    </subcellularLocation>
</comment>
<dbReference type="GO" id="GO:0005737">
    <property type="term" value="C:cytoplasm"/>
    <property type="evidence" value="ECO:0007669"/>
    <property type="project" value="UniProtKB-SubCell"/>
</dbReference>
<dbReference type="AlphaFoldDB" id="A0A7J5BA75"/>
<dbReference type="GO" id="GO:0051301">
    <property type="term" value="P:cell division"/>
    <property type="evidence" value="ECO:0007669"/>
    <property type="project" value="UniProtKB-KW"/>
</dbReference>
<accession>A0A7J5BA75</accession>
<feature type="active site" evidence="9">
    <location>
        <position position="279"/>
    </location>
</feature>
<keyword evidence="2 9" id="KW-0963">Cytoplasm</keyword>
<dbReference type="GO" id="GO:0003677">
    <property type="term" value="F:DNA binding"/>
    <property type="evidence" value="ECO:0007669"/>
    <property type="project" value="UniProtKB-UniRule"/>
</dbReference>
<evidence type="ECO:0000256" key="3">
    <source>
        <dbReference type="ARBA" id="ARBA00022618"/>
    </source>
</evidence>
<evidence type="ECO:0000313" key="13">
    <source>
        <dbReference type="Proteomes" id="UP000433493"/>
    </source>
</evidence>
<dbReference type="Gene3D" id="1.10.150.130">
    <property type="match status" value="1"/>
</dbReference>
<comment type="subunit">
    <text evidence="9">Forms a cyclic heterotetrameric complex composed of two molecules of XerC and two molecules of XerD.</text>
</comment>
<dbReference type="PROSITE" id="PS51898">
    <property type="entry name" value="TYR_RECOMBINASE"/>
    <property type="match status" value="1"/>
</dbReference>
<feature type="active site" evidence="9">
    <location>
        <position position="158"/>
    </location>
</feature>
<organism evidence="12 13">
    <name type="scientific">Gulosibacter chungangensis</name>
    <dbReference type="NCBI Taxonomy" id="979746"/>
    <lineage>
        <taxon>Bacteria</taxon>
        <taxon>Bacillati</taxon>
        <taxon>Actinomycetota</taxon>
        <taxon>Actinomycetes</taxon>
        <taxon>Micrococcales</taxon>
        <taxon>Microbacteriaceae</taxon>
        <taxon>Gulosibacter</taxon>
    </lineage>
</organism>
<keyword evidence="4 9" id="KW-0159">Chromosome partition</keyword>
<keyword evidence="7 9" id="KW-0233">DNA recombination</keyword>
<dbReference type="PANTHER" id="PTHR30349">
    <property type="entry name" value="PHAGE INTEGRASE-RELATED"/>
    <property type="match status" value="1"/>
</dbReference>
<dbReference type="CDD" id="cd00798">
    <property type="entry name" value="INT_XerDC_C"/>
    <property type="match status" value="1"/>
</dbReference>
<evidence type="ECO:0000313" key="12">
    <source>
        <dbReference type="EMBL" id="KAB1642657.1"/>
    </source>
</evidence>
<evidence type="ECO:0000256" key="5">
    <source>
        <dbReference type="ARBA" id="ARBA00022908"/>
    </source>
</evidence>
<dbReference type="RefSeq" id="WP_158052459.1">
    <property type="nucleotide sequence ID" value="NZ_WBKB01000005.1"/>
</dbReference>
<gene>
    <name evidence="9" type="primary">xerC</name>
    <name evidence="12" type="ORF">F8O05_09340</name>
</gene>
<dbReference type="GO" id="GO:0007059">
    <property type="term" value="P:chromosome segregation"/>
    <property type="evidence" value="ECO:0007669"/>
    <property type="project" value="UniProtKB-UniRule"/>
</dbReference>
<evidence type="ECO:0000256" key="8">
    <source>
        <dbReference type="ARBA" id="ARBA00023306"/>
    </source>
</evidence>
<dbReference type="InterPro" id="IPR002104">
    <property type="entry name" value="Integrase_catalytic"/>
</dbReference>
<dbReference type="GO" id="GO:0006313">
    <property type="term" value="P:DNA transposition"/>
    <property type="evidence" value="ECO:0007669"/>
    <property type="project" value="UniProtKB-UniRule"/>
</dbReference>
<comment type="caution">
    <text evidence="12">The sequence shown here is derived from an EMBL/GenBank/DDBJ whole genome shotgun (WGS) entry which is preliminary data.</text>
</comment>
<dbReference type="Gene3D" id="1.10.443.10">
    <property type="entry name" value="Intergrase catalytic core"/>
    <property type="match status" value="1"/>
</dbReference>
<evidence type="ECO:0000256" key="1">
    <source>
        <dbReference type="ARBA" id="ARBA00004496"/>
    </source>
</evidence>
<dbReference type="PANTHER" id="PTHR30349:SF77">
    <property type="entry name" value="TYROSINE RECOMBINASE XERC"/>
    <property type="match status" value="1"/>
</dbReference>
<comment type="similarity">
    <text evidence="9">Belongs to the 'phage' integrase family. XerC subfamily.</text>
</comment>
<dbReference type="InterPro" id="IPR050090">
    <property type="entry name" value="Tyrosine_recombinase_XerCD"/>
</dbReference>
<feature type="active site" evidence="9">
    <location>
        <position position="253"/>
    </location>
</feature>
<evidence type="ECO:0000256" key="7">
    <source>
        <dbReference type="ARBA" id="ARBA00023172"/>
    </source>
</evidence>
<evidence type="ECO:0000256" key="2">
    <source>
        <dbReference type="ARBA" id="ARBA00022490"/>
    </source>
</evidence>
<evidence type="ECO:0000256" key="6">
    <source>
        <dbReference type="ARBA" id="ARBA00023125"/>
    </source>
</evidence>
<dbReference type="Pfam" id="PF02899">
    <property type="entry name" value="Phage_int_SAM_1"/>
    <property type="match status" value="1"/>
</dbReference>
<dbReference type="EMBL" id="WBKB01000005">
    <property type="protein sequence ID" value="KAB1642657.1"/>
    <property type="molecule type" value="Genomic_DNA"/>
</dbReference>
<dbReference type="GO" id="GO:0009037">
    <property type="term" value="F:tyrosine-based site-specific recombinase activity"/>
    <property type="evidence" value="ECO:0007669"/>
    <property type="project" value="UniProtKB-UniRule"/>
</dbReference>
<proteinExistence type="inferred from homology"/>
<feature type="domain" description="Core-binding (CB)" evidence="11">
    <location>
        <begin position="2"/>
        <end position="94"/>
    </location>
</feature>
<dbReference type="InterPro" id="IPR023009">
    <property type="entry name" value="Tyrosine_recombinase_XerC/XerD"/>
</dbReference>
<dbReference type="Proteomes" id="UP000433493">
    <property type="component" value="Unassembled WGS sequence"/>
</dbReference>
<feature type="domain" description="Tyr recombinase" evidence="10">
    <location>
        <begin position="114"/>
        <end position="301"/>
    </location>
</feature>
<evidence type="ECO:0000259" key="11">
    <source>
        <dbReference type="PROSITE" id="PS51900"/>
    </source>
</evidence>
<keyword evidence="13" id="KW-1185">Reference proteome</keyword>
<dbReference type="InterPro" id="IPR010998">
    <property type="entry name" value="Integrase_recombinase_N"/>
</dbReference>
<keyword evidence="5 9" id="KW-0229">DNA integration</keyword>
<dbReference type="OrthoDB" id="9801717at2"/>
<name>A0A7J5BA75_9MICO</name>
<dbReference type="Pfam" id="PF00589">
    <property type="entry name" value="Phage_integrase"/>
    <property type="match status" value="1"/>
</dbReference>
<evidence type="ECO:0000259" key="10">
    <source>
        <dbReference type="PROSITE" id="PS51898"/>
    </source>
</evidence>
<dbReference type="InterPro" id="IPR013762">
    <property type="entry name" value="Integrase-like_cat_sf"/>
</dbReference>